<dbReference type="Proteomes" id="UP000247523">
    <property type="component" value="Unassembled WGS sequence"/>
</dbReference>
<sequence>MSKDNIKKIILNKEKVMSAAPIIGLVLVMLAFAVLTEGKSISKVNLKVLTNQFIMTALVAIGMVYCFACGALDMSAGGSLCLSAICGALAGVKTGSLAVMIVVVIIVAMLIALVKGLLAAYLTLPVFIVTIILGSLLSAIGLVLLGDETTLSVRYIVKIKDLTAINLIFIIGFFLVAMIIFNYTKVGKACKLQGGNPLASGQSGIDEKKIIIMSFLMSGAGIALAAIITILKTKTVTAASGGSIGNDVLVAIVLGGMPLTGGPKSKISAGIIGAATITILNNGLSLCNVSNDMIQIVRGIIFIFVVFITSMTYRTKLLPR</sequence>
<feature type="transmembrane region" description="Helical" evidence="6">
    <location>
        <begin position="267"/>
        <end position="284"/>
    </location>
</feature>
<dbReference type="GO" id="GO:0005886">
    <property type="term" value="C:plasma membrane"/>
    <property type="evidence" value="ECO:0007669"/>
    <property type="project" value="UniProtKB-SubCell"/>
</dbReference>
<feature type="transmembrane region" description="Helical" evidence="6">
    <location>
        <begin position="121"/>
        <end position="144"/>
    </location>
</feature>
<evidence type="ECO:0000313" key="10">
    <source>
        <dbReference type="Proteomes" id="UP000247523"/>
    </source>
</evidence>
<organism evidence="8 9">
    <name type="scientific">Lachnotalea glycerini</name>
    <dbReference type="NCBI Taxonomy" id="1763509"/>
    <lineage>
        <taxon>Bacteria</taxon>
        <taxon>Bacillati</taxon>
        <taxon>Bacillota</taxon>
        <taxon>Clostridia</taxon>
        <taxon>Lachnospirales</taxon>
        <taxon>Lachnospiraceae</taxon>
        <taxon>Lachnotalea</taxon>
    </lineage>
</organism>
<comment type="caution">
    <text evidence="8">The sequence shown here is derived from an EMBL/GenBank/DDBJ whole genome shotgun (WGS) entry which is preliminary data.</text>
</comment>
<reference evidence="7 10" key="2">
    <citation type="submission" date="2018-05" db="EMBL/GenBank/DDBJ databases">
        <title>Genomic Encyclopedia of Type Strains, Phase IV (KMG-IV): sequencing the most valuable type-strain genomes for metagenomic binning, comparative biology and taxonomic classification.</title>
        <authorList>
            <person name="Goeker M."/>
        </authorList>
    </citation>
    <scope>NUCLEOTIDE SEQUENCE [LARGE SCALE GENOMIC DNA]</scope>
    <source>
        <strain evidence="7 10">DSM 28816</strain>
    </source>
</reference>
<evidence type="ECO:0000256" key="2">
    <source>
        <dbReference type="ARBA" id="ARBA00022475"/>
    </source>
</evidence>
<keyword evidence="9" id="KW-1185">Reference proteome</keyword>
<reference evidence="8" key="3">
    <citation type="submission" date="2018-07" db="EMBL/GenBank/DDBJ databases">
        <authorList>
            <person name="Quirk P.G."/>
            <person name="Krulwich T.A."/>
        </authorList>
    </citation>
    <scope>NUCLEOTIDE SEQUENCE</scope>
    <source>
        <strain evidence="8">CCRI-19302</strain>
    </source>
</reference>
<dbReference type="PANTHER" id="PTHR32196">
    <property type="entry name" value="ABC TRANSPORTER PERMEASE PROTEIN YPHD-RELATED-RELATED"/>
    <property type="match status" value="1"/>
</dbReference>
<comment type="subcellular location">
    <subcellularLocation>
        <location evidence="1">Cell membrane</location>
        <topology evidence="1">Multi-pass membrane protein</topology>
    </subcellularLocation>
</comment>
<accession>A0A255I8J1</accession>
<proteinExistence type="predicted"/>
<name>A0A255I8J1_9FIRM</name>
<evidence type="ECO:0000256" key="6">
    <source>
        <dbReference type="SAM" id="Phobius"/>
    </source>
</evidence>
<dbReference type="EMBL" id="NOKA02000012">
    <property type="protein sequence ID" value="RDY31650.1"/>
    <property type="molecule type" value="Genomic_DNA"/>
</dbReference>
<protein>
    <submittedName>
        <fullName evidence="8">ABC transporter permease</fullName>
    </submittedName>
    <submittedName>
        <fullName evidence="7">Ribose transport system permease protein</fullName>
    </submittedName>
</protein>
<keyword evidence="2" id="KW-1003">Cell membrane</keyword>
<evidence type="ECO:0000313" key="7">
    <source>
        <dbReference type="EMBL" id="PXV91186.1"/>
    </source>
</evidence>
<dbReference type="Pfam" id="PF02653">
    <property type="entry name" value="BPD_transp_2"/>
    <property type="match status" value="1"/>
</dbReference>
<feature type="transmembrane region" description="Helical" evidence="6">
    <location>
        <begin position="237"/>
        <end position="255"/>
    </location>
</feature>
<evidence type="ECO:0000256" key="1">
    <source>
        <dbReference type="ARBA" id="ARBA00004651"/>
    </source>
</evidence>
<dbReference type="OrthoDB" id="1765588at2"/>
<dbReference type="AlphaFoldDB" id="A0A255I8J1"/>
<gene>
    <name evidence="7" type="ORF">C8E03_104194</name>
    <name evidence="8" type="ORF">CG710_008645</name>
</gene>
<feature type="transmembrane region" description="Helical" evidence="6">
    <location>
        <begin position="16"/>
        <end position="36"/>
    </location>
</feature>
<feature type="transmembrane region" description="Helical" evidence="6">
    <location>
        <begin position="296"/>
        <end position="313"/>
    </location>
</feature>
<keyword evidence="4 6" id="KW-1133">Transmembrane helix</keyword>
<keyword evidence="3 6" id="KW-0812">Transmembrane</keyword>
<evidence type="ECO:0000313" key="9">
    <source>
        <dbReference type="Proteomes" id="UP000216411"/>
    </source>
</evidence>
<dbReference type="InterPro" id="IPR001851">
    <property type="entry name" value="ABC_transp_permease"/>
</dbReference>
<feature type="transmembrane region" description="Helical" evidence="6">
    <location>
        <begin position="97"/>
        <end position="114"/>
    </location>
</feature>
<evidence type="ECO:0000313" key="8">
    <source>
        <dbReference type="EMBL" id="RDY31650.1"/>
    </source>
</evidence>
<evidence type="ECO:0000256" key="4">
    <source>
        <dbReference type="ARBA" id="ARBA00022989"/>
    </source>
</evidence>
<evidence type="ECO:0000256" key="5">
    <source>
        <dbReference type="ARBA" id="ARBA00023136"/>
    </source>
</evidence>
<dbReference type="EMBL" id="QICS01000004">
    <property type="protein sequence ID" value="PXV91186.1"/>
    <property type="molecule type" value="Genomic_DNA"/>
</dbReference>
<feature type="transmembrane region" description="Helical" evidence="6">
    <location>
        <begin position="48"/>
        <end position="67"/>
    </location>
</feature>
<keyword evidence="5 6" id="KW-0472">Membrane</keyword>
<evidence type="ECO:0000256" key="3">
    <source>
        <dbReference type="ARBA" id="ARBA00022692"/>
    </source>
</evidence>
<feature type="transmembrane region" description="Helical" evidence="6">
    <location>
        <begin position="210"/>
        <end position="231"/>
    </location>
</feature>
<dbReference type="Proteomes" id="UP000216411">
    <property type="component" value="Unassembled WGS sequence"/>
</dbReference>
<dbReference type="RefSeq" id="WP_094378512.1">
    <property type="nucleotide sequence ID" value="NZ_NOKA02000012.1"/>
</dbReference>
<reference evidence="8 9" key="1">
    <citation type="journal article" date="2017" name="Genome Announc.">
        <title>Draft Genome Sequence of a Sporulating and Motile Strain of Lachnotalea glycerini Isolated from Water in Quebec City, Canada.</title>
        <authorList>
            <person name="Maheux A.F."/>
            <person name="Boudreau D.K."/>
            <person name="Berube E."/>
            <person name="Boissinot M."/>
            <person name="Raymond F."/>
            <person name="Brodeur S."/>
            <person name="Corbeil J."/>
            <person name="Isabel S."/>
            <person name="Omar R.F."/>
            <person name="Bergeron M.G."/>
        </authorList>
    </citation>
    <scope>NUCLEOTIDE SEQUENCE [LARGE SCALE GENOMIC DNA]</scope>
    <source>
        <strain evidence="8 9">CCRI-19302</strain>
    </source>
</reference>
<dbReference type="GO" id="GO:0022857">
    <property type="term" value="F:transmembrane transporter activity"/>
    <property type="evidence" value="ECO:0007669"/>
    <property type="project" value="InterPro"/>
</dbReference>
<feature type="transmembrane region" description="Helical" evidence="6">
    <location>
        <begin position="164"/>
        <end position="183"/>
    </location>
</feature>